<gene>
    <name evidence="2" type="ORF">BDBG_02450</name>
</gene>
<proteinExistence type="predicted"/>
<dbReference type="EMBL" id="GG657450">
    <property type="protein sequence ID" value="OAT06192.1"/>
    <property type="molecule type" value="Genomic_DNA"/>
</dbReference>
<evidence type="ECO:0000313" key="3">
    <source>
        <dbReference type="Proteomes" id="UP000002038"/>
    </source>
</evidence>
<name>A0A179UI86_BLAGS</name>
<organism evidence="2 3">
    <name type="scientific">Blastomyces gilchristii (strain SLH14081)</name>
    <name type="common">Blastomyces dermatitidis</name>
    <dbReference type="NCBI Taxonomy" id="559298"/>
    <lineage>
        <taxon>Eukaryota</taxon>
        <taxon>Fungi</taxon>
        <taxon>Dikarya</taxon>
        <taxon>Ascomycota</taxon>
        <taxon>Pezizomycotina</taxon>
        <taxon>Eurotiomycetes</taxon>
        <taxon>Eurotiomycetidae</taxon>
        <taxon>Onygenales</taxon>
        <taxon>Ajellomycetaceae</taxon>
        <taxon>Blastomyces</taxon>
    </lineage>
</organism>
<sequence length="111" mass="12510">MKRFSNPSNGKAAHKSSSTWKFWLKALIRVLAGSDADLAVSVPHDRPYRQLWLAAAAVGRDTCSGNLVRERKNSIDIDEESYLAAPHRDEPPTHHIKLFHPRPRSRGSPCR</sequence>
<dbReference type="Proteomes" id="UP000002038">
    <property type="component" value="Unassembled WGS sequence"/>
</dbReference>
<evidence type="ECO:0000313" key="2">
    <source>
        <dbReference type="EMBL" id="OAT06192.1"/>
    </source>
</evidence>
<dbReference type="AlphaFoldDB" id="A0A179UI86"/>
<dbReference type="GeneID" id="42528032"/>
<dbReference type="RefSeq" id="XP_031577091.1">
    <property type="nucleotide sequence ID" value="XM_031720796.1"/>
</dbReference>
<reference evidence="3" key="1">
    <citation type="journal article" date="2015" name="PLoS Genet.">
        <title>The dynamic genome and transcriptome of the human fungal pathogen Blastomyces and close relative Emmonsia.</title>
        <authorList>
            <person name="Munoz J.F."/>
            <person name="Gauthier G.M."/>
            <person name="Desjardins C.A."/>
            <person name="Gallo J.E."/>
            <person name="Holder J."/>
            <person name="Sullivan T.D."/>
            <person name="Marty A.J."/>
            <person name="Carmen J.C."/>
            <person name="Chen Z."/>
            <person name="Ding L."/>
            <person name="Gujja S."/>
            <person name="Magrini V."/>
            <person name="Misas E."/>
            <person name="Mitreva M."/>
            <person name="Priest M."/>
            <person name="Saif S."/>
            <person name="Whiston E.A."/>
            <person name="Young S."/>
            <person name="Zeng Q."/>
            <person name="Goldman W.E."/>
            <person name="Mardis E.R."/>
            <person name="Taylor J.W."/>
            <person name="McEwen J.G."/>
            <person name="Clay O.K."/>
            <person name="Klein B.S."/>
            <person name="Cuomo C.A."/>
        </authorList>
    </citation>
    <scope>NUCLEOTIDE SEQUENCE [LARGE SCALE GENOMIC DNA]</scope>
    <source>
        <strain evidence="3">SLH14081</strain>
    </source>
</reference>
<keyword evidence="3" id="KW-1185">Reference proteome</keyword>
<dbReference type="VEuPathDB" id="FungiDB:BDBG_02450"/>
<protein>
    <submittedName>
        <fullName evidence="2">Uncharacterized protein</fullName>
    </submittedName>
</protein>
<accession>A0A179UI86</accession>
<dbReference type="OrthoDB" id="10622022at2759"/>
<dbReference type="KEGG" id="bgh:BDBG_02450"/>
<feature type="compositionally biased region" description="Basic residues" evidence="1">
    <location>
        <begin position="94"/>
        <end position="105"/>
    </location>
</feature>
<evidence type="ECO:0000256" key="1">
    <source>
        <dbReference type="SAM" id="MobiDB-lite"/>
    </source>
</evidence>
<feature type="region of interest" description="Disordered" evidence="1">
    <location>
        <begin position="82"/>
        <end position="111"/>
    </location>
</feature>